<feature type="DNA-binding region" description="H-T-H motif" evidence="5">
    <location>
        <begin position="48"/>
        <end position="67"/>
    </location>
</feature>
<dbReference type="GO" id="GO:0000976">
    <property type="term" value="F:transcription cis-regulatory region binding"/>
    <property type="evidence" value="ECO:0007669"/>
    <property type="project" value="TreeGrafter"/>
</dbReference>
<dbReference type="PANTHER" id="PTHR30055">
    <property type="entry name" value="HTH-TYPE TRANSCRIPTIONAL REGULATOR RUTR"/>
    <property type="match status" value="1"/>
</dbReference>
<dbReference type="GO" id="GO:0003700">
    <property type="term" value="F:DNA-binding transcription factor activity"/>
    <property type="evidence" value="ECO:0007669"/>
    <property type="project" value="TreeGrafter"/>
</dbReference>
<protein>
    <submittedName>
        <fullName evidence="8">TetR/AcrR family transcriptional regulator</fullName>
    </submittedName>
</protein>
<evidence type="ECO:0000256" key="6">
    <source>
        <dbReference type="SAM" id="MobiDB-lite"/>
    </source>
</evidence>
<dbReference type="InterPro" id="IPR041669">
    <property type="entry name" value="TetR_C_15"/>
</dbReference>
<feature type="compositionally biased region" description="Polar residues" evidence="6">
    <location>
        <begin position="1"/>
        <end position="13"/>
    </location>
</feature>
<dbReference type="Pfam" id="PF00440">
    <property type="entry name" value="TetR_N"/>
    <property type="match status" value="1"/>
</dbReference>
<evidence type="ECO:0000256" key="4">
    <source>
        <dbReference type="ARBA" id="ARBA00023163"/>
    </source>
</evidence>
<evidence type="ECO:0000256" key="5">
    <source>
        <dbReference type="PROSITE-ProRule" id="PRU00335"/>
    </source>
</evidence>
<dbReference type="Gene3D" id="1.10.357.10">
    <property type="entry name" value="Tetracycline Repressor, domain 2"/>
    <property type="match status" value="1"/>
</dbReference>
<accession>A0AAX2RB14</accession>
<dbReference type="InterPro" id="IPR001647">
    <property type="entry name" value="HTH_TetR"/>
</dbReference>
<dbReference type="InterPro" id="IPR050109">
    <property type="entry name" value="HTH-type_TetR-like_transc_reg"/>
</dbReference>
<dbReference type="InterPro" id="IPR009057">
    <property type="entry name" value="Homeodomain-like_sf"/>
</dbReference>
<evidence type="ECO:0000259" key="7">
    <source>
        <dbReference type="PROSITE" id="PS50977"/>
    </source>
</evidence>
<proteinExistence type="predicted"/>
<evidence type="ECO:0000256" key="1">
    <source>
        <dbReference type="ARBA" id="ARBA00022491"/>
    </source>
</evidence>
<dbReference type="RefSeq" id="WP_134257254.1">
    <property type="nucleotide sequence ID" value="NZ_CP095497.1"/>
</dbReference>
<dbReference type="AlphaFoldDB" id="A0AAX2RB14"/>
<comment type="caution">
    <text evidence="8">The sequence shown here is derived from an EMBL/GenBank/DDBJ whole genome shotgun (WGS) entry which is preliminary data.</text>
</comment>
<dbReference type="PROSITE" id="PS01081">
    <property type="entry name" value="HTH_TETR_1"/>
    <property type="match status" value="1"/>
</dbReference>
<reference evidence="8 9" key="1">
    <citation type="submission" date="2019-03" db="EMBL/GenBank/DDBJ databases">
        <title>Burkholderia cepacia outbreak.</title>
        <authorList>
            <person name="Farzana R."/>
            <person name="Walsh T.R."/>
        </authorList>
    </citation>
    <scope>NUCLEOTIDE SEQUENCE [LARGE SCALE GENOMIC DNA]</scope>
    <source>
        <strain evidence="9">d13</strain>
    </source>
</reference>
<dbReference type="Pfam" id="PF17918">
    <property type="entry name" value="TetR_C_15"/>
    <property type="match status" value="1"/>
</dbReference>
<dbReference type="EMBL" id="SNSQ01000101">
    <property type="protein sequence ID" value="TEU32366.1"/>
    <property type="molecule type" value="Genomic_DNA"/>
</dbReference>
<keyword evidence="3 5" id="KW-0238">DNA-binding</keyword>
<feature type="domain" description="HTH tetR-type" evidence="7">
    <location>
        <begin position="25"/>
        <end position="85"/>
    </location>
</feature>
<evidence type="ECO:0000256" key="3">
    <source>
        <dbReference type="ARBA" id="ARBA00023125"/>
    </source>
</evidence>
<dbReference type="Proteomes" id="UP000298234">
    <property type="component" value="Unassembled WGS sequence"/>
</dbReference>
<dbReference type="PROSITE" id="PS50977">
    <property type="entry name" value="HTH_TETR_2"/>
    <property type="match status" value="1"/>
</dbReference>
<evidence type="ECO:0000256" key="2">
    <source>
        <dbReference type="ARBA" id="ARBA00023015"/>
    </source>
</evidence>
<feature type="region of interest" description="Disordered" evidence="6">
    <location>
        <begin position="1"/>
        <end position="20"/>
    </location>
</feature>
<evidence type="ECO:0000313" key="8">
    <source>
        <dbReference type="EMBL" id="TEU32366.1"/>
    </source>
</evidence>
<evidence type="ECO:0000313" key="9">
    <source>
        <dbReference type="Proteomes" id="UP000298234"/>
    </source>
</evidence>
<dbReference type="InterPro" id="IPR023772">
    <property type="entry name" value="DNA-bd_HTH_TetR-type_CS"/>
</dbReference>
<dbReference type="PANTHER" id="PTHR30055:SF226">
    <property type="entry name" value="HTH-TYPE TRANSCRIPTIONAL REGULATOR PKSA"/>
    <property type="match status" value="1"/>
</dbReference>
<organism evidence="8 9">
    <name type="scientific">Burkholderia cepacia</name>
    <name type="common">Pseudomonas cepacia</name>
    <dbReference type="NCBI Taxonomy" id="292"/>
    <lineage>
        <taxon>Bacteria</taxon>
        <taxon>Pseudomonadati</taxon>
        <taxon>Pseudomonadota</taxon>
        <taxon>Betaproteobacteria</taxon>
        <taxon>Burkholderiales</taxon>
        <taxon>Burkholderiaceae</taxon>
        <taxon>Burkholderia</taxon>
        <taxon>Burkholderia cepacia complex</taxon>
    </lineage>
</organism>
<keyword evidence="2" id="KW-0805">Transcription regulation</keyword>
<gene>
    <name evidence="8" type="ORF">E3D37_43095</name>
</gene>
<dbReference type="PRINTS" id="PR00455">
    <property type="entry name" value="HTHTETR"/>
</dbReference>
<keyword evidence="4" id="KW-0804">Transcription</keyword>
<dbReference type="SUPFAM" id="SSF46689">
    <property type="entry name" value="Homeodomain-like"/>
    <property type="match status" value="1"/>
</dbReference>
<keyword evidence="1" id="KW-0678">Repressor</keyword>
<name>A0AAX2RB14_BURCE</name>
<sequence length="223" mass="24805">MSFGKNTRMTSQIAVRRRPRQSRSVMTVDAILEAAKTLFARDGFEATSTTRIADAAGVSVGSLYEYFTSKDALIAKLIKCHCEHLMNLFGKAFQAVEGQGIDAVVDTWVDTTADAYAENIALQRVLLEHMGRVSRLHHMKRVSLAFADLLEQALNVCGEPVARPNIHLAAFVLESTGEALIHRSITYTEDLFGYELRRELKIMLSRYLRAPLPESSVCTVPQS</sequence>